<dbReference type="InterPro" id="IPR013783">
    <property type="entry name" value="Ig-like_fold"/>
</dbReference>
<dbReference type="EMBL" id="LLXH01002357">
    <property type="protein sequence ID" value="PKC55928.1"/>
    <property type="molecule type" value="Genomic_DNA"/>
</dbReference>
<dbReference type="VEuPathDB" id="FungiDB:RhiirA1_474788"/>
<dbReference type="InterPro" id="IPR031248">
    <property type="entry name" value="RNF213"/>
</dbReference>
<reference evidence="1 2" key="1">
    <citation type="submission" date="2017-10" db="EMBL/GenBank/DDBJ databases">
        <title>Extensive intraspecific genome diversity in a model arbuscular mycorrhizal fungus.</title>
        <authorList>
            <person name="Chen E.C.H."/>
            <person name="Morin E."/>
            <person name="Baudet D."/>
            <person name="Noel J."/>
            <person name="Ndikumana S."/>
            <person name="Charron P."/>
            <person name="St-Onge C."/>
            <person name="Giorgi J."/>
            <person name="Grigoriev I.V."/>
            <person name="Roux C."/>
            <person name="Martin F.M."/>
            <person name="Corradi N."/>
        </authorList>
    </citation>
    <scope>NUCLEOTIDE SEQUENCE [LARGE SCALE GENOMIC DNA]</scope>
    <source>
        <strain evidence="1 2">A1</strain>
    </source>
</reference>
<dbReference type="Proteomes" id="UP000232688">
    <property type="component" value="Unassembled WGS sequence"/>
</dbReference>
<protein>
    <submittedName>
        <fullName evidence="1">Uncharacterized protein</fullName>
    </submittedName>
</protein>
<dbReference type="PANTHER" id="PTHR22605:SF1">
    <property type="entry name" value="RZ-TYPE DOMAIN-CONTAINING PROTEIN"/>
    <property type="match status" value="1"/>
</dbReference>
<evidence type="ECO:0000313" key="1">
    <source>
        <dbReference type="EMBL" id="PKC55928.1"/>
    </source>
</evidence>
<evidence type="ECO:0000313" key="2">
    <source>
        <dbReference type="Proteomes" id="UP000232688"/>
    </source>
</evidence>
<sequence>MENNTLSFTFHILLPENIERNGQPVVLGDVKELGSWKNPIVKLRQPFPQNPTYWKSDPVTISVSNFEKIQYKYAIQTSKPTLFGEEKIEFEGIDTEDNRTLNIGINDQFDIWKIRGFAFVDYIYDSIEANNFKDKVVEYQRLLTLHNDLTIRTLNPEFIINRINNNLKEKRLFLCILLGYYISKREGSPHELPNNFPSNLLLNALENYKQEILPLDTKDQMYTAIITLIKHNAFQMKFDWLIIFTIVSGVDPDCNFIEHLRALKYSNESYLANFIREAKIIIRPNIKSIEFETYVKLAKWLIQLCHKMDSLFKLWDDVLLHNNKFDERVFKCFTERVRANISHTDAVALEYHFKSLPKDHRDRVSEVFRDHVIFLLESPNRKWTYENINSIKKLLHDNSLNWRRNDIIQSLELISQSSTLELLNIFPEILGDFSDTKEKKIPKICVIWFKNLLLKLDTNTSNKKLSNGSNFIFSVFQQLELMRPLLGQRINMWRNLTAIAVDRVKNCSEDRIFAATKLIVQIKQDNVKVLFLEIVKDILNKMSEDILYHIMTRLQNQWTPSSPSEHYLIALKATLGDVIVSRDEIAKLRKICNNYQTQLDVLTKFYNGFCPIEKVTDVADYIRDVKQHLQNLDKTKVKQVLLSDHLAIHEKTMDSARNCYKFNRSQTFEISSIRYNAMCKQLKDWEKLKCSEASLLWTNVTDVNSELDLMGNYKISGSQRFVKTLNNLSKIPQWTYRLKELEKVVKMEIFKVPHNNDDWLTKSIRILKGDSTELGQLNDFFDYLDRNFFNVSQDCWKLIEELSRAEIFIRFLKDIAGHDIENLINGVGDHSDEELIQEDSVSSLIQVKQFLFPLMNKNMETISDFLKELLNVINKDHTLREKIALCNSSNVALRIMYNNIQNRGEVTKEKIKNAVLNGTFTFSRDHREDKCLVSLQYPSKSNLKYNLNEILNLRGQALLIANHKNTVMINSKEVEMSKDVIDKFVAQVDITLEIINLVTMLIQVGHFDYRKFIKELQGTDKMKVYLKSLKEELKKWQDIVDLAQEKWYYLTFFSAHHILLFYDYFTSEKSDKENEEECKTLIRFVSSKAQLPPYKNVQRMLHKFKDHFEILCEIGNELEKIFRDIPKQPLPNYIMSLYVNHGYYPEPWQLLICTTSTTMEELSSFIKRSFFASKKGYDKHLFCIVNLELLDIELQFYFVNYFKEMQSKYTNENYLLALLCGRSSYVLDHYSLEVQAINELNAETLRKVYQELFSNITFLIRDNMDFRYLVNKLKKCNLTYAQSLHINILSTDCPEDVNLFLFELLTFRVTLHDKIIVSFPETYIFIEIAFMIKQNLLNILPIVSYLPFKHLSWNIKDFKVSQEIASSIQVVCHFLNLYDNGKIDTEEIFSQGSEFIKDPLSEEHINICVNILADQLIKFTSNLKINNSELVKKLGETDANNAYIANIRLTLIELLLNTSKDSVIQVLKANDQLKSSTFEYENEIIQLDNSNINIFFFNSQEFPLIFDKNKVPDNIKLLLESQVPSEDREFLDSYFGAYYMKKLISILLRVNANIPVVTSLIAQFALVVEVQFLALNLHAGIDEETIMTFMNDALKKAEKGETWILFYEINTCNHLGLFADLISNKKYKDKPIHPNIRLFATCNPCRFRTGIQSEASKDKQYDENKVKPLPDQILDYVCDYGILNPQDYAFISFIHSMVDDELNILADPVFLELLFASQKFIRKVEERYSVSLHDVKRTIRLVEFFHTTLQNRPIYRKGHTYPPAGNPTIKTRSYVLALSLCYHSRLYDQDLRKQYRHEMEQVLQNYKAYIGENMFARIIREEQEDYINRMQCPPNTAHNEALLENVLVMIVCILTKIPLFLIGASGSSKSLAIRLISSNLRGSDSDDKYFKTLPRIYLISHQSSSSSTPEGVIKVFDKANKFQKTTSKRFPVASVVLLDNVNLTETNPFNPLKVLHSLLEPRYPATELTVSVIGISNLRLDNSKNSRALIVQRPQVNLDDLVDTAECLLNTRVIGH</sequence>
<name>A0A2N0QXY2_9GLOM</name>
<dbReference type="InterPro" id="IPR027417">
    <property type="entry name" value="P-loop_NTPase"/>
</dbReference>
<organism evidence="1 2">
    <name type="scientific">Rhizophagus irregularis</name>
    <dbReference type="NCBI Taxonomy" id="588596"/>
    <lineage>
        <taxon>Eukaryota</taxon>
        <taxon>Fungi</taxon>
        <taxon>Fungi incertae sedis</taxon>
        <taxon>Mucoromycota</taxon>
        <taxon>Glomeromycotina</taxon>
        <taxon>Glomeromycetes</taxon>
        <taxon>Glomerales</taxon>
        <taxon>Glomeraceae</taxon>
        <taxon>Rhizophagus</taxon>
    </lineage>
</organism>
<accession>A0A2N0QXY2</accession>
<dbReference type="VEuPathDB" id="FungiDB:RhiirFUN_021951"/>
<dbReference type="GO" id="GO:0030246">
    <property type="term" value="F:carbohydrate binding"/>
    <property type="evidence" value="ECO:0007669"/>
    <property type="project" value="InterPro"/>
</dbReference>
<dbReference type="PANTHER" id="PTHR22605">
    <property type="entry name" value="RZ-TYPE DOMAIN-CONTAINING PROTEIN"/>
    <property type="match status" value="1"/>
</dbReference>
<gene>
    <name evidence="1" type="ORF">RhiirA1_474788</name>
</gene>
<dbReference type="GO" id="GO:0016887">
    <property type="term" value="F:ATP hydrolysis activity"/>
    <property type="evidence" value="ECO:0007669"/>
    <property type="project" value="InterPro"/>
</dbReference>
<dbReference type="Gene3D" id="2.60.40.10">
    <property type="entry name" value="Immunoglobulins"/>
    <property type="match status" value="1"/>
</dbReference>
<dbReference type="Gene3D" id="3.40.50.300">
    <property type="entry name" value="P-loop containing nucleotide triphosphate hydrolases"/>
    <property type="match status" value="1"/>
</dbReference>
<proteinExistence type="predicted"/>
<dbReference type="SUPFAM" id="SSF49452">
    <property type="entry name" value="Starch-binding domain-like"/>
    <property type="match status" value="1"/>
</dbReference>
<dbReference type="VEuPathDB" id="FungiDB:FUN_010099"/>
<dbReference type="InterPro" id="IPR013784">
    <property type="entry name" value="Carb-bd-like_fold"/>
</dbReference>
<dbReference type="GO" id="GO:0004842">
    <property type="term" value="F:ubiquitin-protein transferase activity"/>
    <property type="evidence" value="ECO:0007669"/>
    <property type="project" value="InterPro"/>
</dbReference>
<reference evidence="1 2" key="2">
    <citation type="submission" date="2017-10" db="EMBL/GenBank/DDBJ databases">
        <title>Genome analyses suggest a sexual origin of heterokaryosis in a supposedly ancient asexual fungus.</title>
        <authorList>
            <person name="Corradi N."/>
            <person name="Sedzielewska K."/>
            <person name="Noel J."/>
            <person name="Charron P."/>
            <person name="Farinelli L."/>
            <person name="Marton T."/>
            <person name="Kruger M."/>
            <person name="Pelin A."/>
            <person name="Brachmann A."/>
            <person name="Corradi N."/>
        </authorList>
    </citation>
    <scope>NUCLEOTIDE SEQUENCE [LARGE SCALE GENOMIC DNA]</scope>
    <source>
        <strain evidence="1 2">A1</strain>
    </source>
</reference>
<comment type="caution">
    <text evidence="1">The sequence shown here is derived from an EMBL/GenBank/DDBJ whole genome shotgun (WGS) entry which is preliminary data.</text>
</comment>